<sequence length="30" mass="3554">MSIAETAADIREDFSWLDDWEARYAHIIDL</sequence>
<gene>
    <name evidence="1" type="ORF">DCG58_17215</name>
</gene>
<dbReference type="EMBL" id="DMAN01000386">
    <property type="protein sequence ID" value="HAE28902.1"/>
    <property type="molecule type" value="Genomic_DNA"/>
</dbReference>
<accession>A0A3B9H2H4</accession>
<protein>
    <submittedName>
        <fullName evidence="1">Cysteine desulfuration protein SufE</fullName>
    </submittedName>
</protein>
<feature type="non-terminal residue" evidence="1">
    <location>
        <position position="30"/>
    </location>
</feature>
<proteinExistence type="predicted"/>
<reference evidence="1 2" key="1">
    <citation type="journal article" date="2018" name="Nat. Biotechnol.">
        <title>A standardized bacterial taxonomy based on genome phylogeny substantially revises the tree of life.</title>
        <authorList>
            <person name="Parks D.H."/>
            <person name="Chuvochina M."/>
            <person name="Waite D.W."/>
            <person name="Rinke C."/>
            <person name="Skarshewski A."/>
            <person name="Chaumeil P.A."/>
            <person name="Hugenholtz P."/>
        </authorList>
    </citation>
    <scope>NUCLEOTIDE SEQUENCE [LARGE SCALE GENOMIC DNA]</scope>
    <source>
        <strain evidence="1">UBA8733</strain>
    </source>
</reference>
<organism evidence="1 2">
    <name type="scientific">Hyphomonas adhaerens</name>
    <dbReference type="NCBI Taxonomy" id="81029"/>
    <lineage>
        <taxon>Bacteria</taxon>
        <taxon>Pseudomonadati</taxon>
        <taxon>Pseudomonadota</taxon>
        <taxon>Alphaproteobacteria</taxon>
        <taxon>Hyphomonadales</taxon>
        <taxon>Hyphomonadaceae</taxon>
        <taxon>Hyphomonas</taxon>
    </lineage>
</organism>
<comment type="caution">
    <text evidence="1">The sequence shown here is derived from an EMBL/GenBank/DDBJ whole genome shotgun (WGS) entry which is preliminary data.</text>
</comment>
<dbReference type="AlphaFoldDB" id="A0A3B9H2H4"/>
<evidence type="ECO:0000313" key="1">
    <source>
        <dbReference type="EMBL" id="HAE28902.1"/>
    </source>
</evidence>
<dbReference type="Proteomes" id="UP000259610">
    <property type="component" value="Unassembled WGS sequence"/>
</dbReference>
<name>A0A3B9H2H4_9PROT</name>
<evidence type="ECO:0000313" key="2">
    <source>
        <dbReference type="Proteomes" id="UP000259610"/>
    </source>
</evidence>